<reference evidence="10 11" key="1">
    <citation type="submission" date="2020-03" db="EMBL/GenBank/DDBJ databases">
        <title>Draft Genome Sequence of Cudoniella acicularis.</title>
        <authorList>
            <person name="Buettner E."/>
            <person name="Kellner H."/>
        </authorList>
    </citation>
    <scope>NUCLEOTIDE SEQUENCE [LARGE SCALE GENOMIC DNA]</scope>
    <source>
        <strain evidence="10 11">DSM 108380</strain>
    </source>
</reference>
<dbReference type="GO" id="GO:0004601">
    <property type="term" value="F:peroxidase activity"/>
    <property type="evidence" value="ECO:0007669"/>
    <property type="project" value="UniProtKB-KW"/>
</dbReference>
<dbReference type="Pfam" id="PF01328">
    <property type="entry name" value="Peroxidase_2"/>
    <property type="match status" value="1"/>
</dbReference>
<dbReference type="OrthoDB" id="407298at2759"/>
<keyword evidence="3" id="KW-0349">Heme</keyword>
<dbReference type="PANTHER" id="PTHR33577:SF9">
    <property type="entry name" value="PEROXIDASE STCC"/>
    <property type="match status" value="1"/>
</dbReference>
<name>A0A8H4RWM7_9HELO</name>
<evidence type="ECO:0000256" key="3">
    <source>
        <dbReference type="ARBA" id="ARBA00022617"/>
    </source>
</evidence>
<dbReference type="Proteomes" id="UP000566819">
    <property type="component" value="Unassembled WGS sequence"/>
</dbReference>
<evidence type="ECO:0000256" key="7">
    <source>
        <dbReference type="ARBA" id="ARBA00025795"/>
    </source>
</evidence>
<proteinExistence type="inferred from homology"/>
<accession>A0A8H4RWM7</accession>
<evidence type="ECO:0000256" key="1">
    <source>
        <dbReference type="ARBA" id="ARBA00001970"/>
    </source>
</evidence>
<keyword evidence="2 10" id="KW-0575">Peroxidase</keyword>
<dbReference type="AlphaFoldDB" id="A0A8H4RWM7"/>
<feature type="region of interest" description="Disordered" evidence="8">
    <location>
        <begin position="1"/>
        <end position="25"/>
    </location>
</feature>
<evidence type="ECO:0000256" key="6">
    <source>
        <dbReference type="ARBA" id="ARBA00023004"/>
    </source>
</evidence>
<comment type="caution">
    <text evidence="10">The sequence shown here is derived from an EMBL/GenBank/DDBJ whole genome shotgun (WGS) entry which is preliminary data.</text>
</comment>
<dbReference type="InterPro" id="IPR000028">
    <property type="entry name" value="Chloroperoxidase"/>
</dbReference>
<evidence type="ECO:0000256" key="2">
    <source>
        <dbReference type="ARBA" id="ARBA00022559"/>
    </source>
</evidence>
<protein>
    <submittedName>
        <fullName evidence="10">Heme-thiolate peroxidase</fullName>
        <ecNumber evidence="10">1.11.2.1</ecNumber>
    </submittedName>
</protein>
<gene>
    <name evidence="10" type="ORF">G7Y89_g1726</name>
</gene>
<dbReference type="PROSITE" id="PS51405">
    <property type="entry name" value="HEME_HALOPEROXIDASE"/>
    <property type="match status" value="1"/>
</dbReference>
<dbReference type="PANTHER" id="PTHR33577">
    <property type="entry name" value="STERIGMATOCYSTIN BIOSYNTHESIS PEROXIDASE STCC-RELATED"/>
    <property type="match status" value="1"/>
</dbReference>
<comment type="similarity">
    <text evidence="7">Belongs to the chloroperoxidase family.</text>
</comment>
<feature type="domain" description="Heme haloperoxidase family profile" evidence="9">
    <location>
        <begin position="13"/>
        <end position="225"/>
    </location>
</feature>
<evidence type="ECO:0000313" key="11">
    <source>
        <dbReference type="Proteomes" id="UP000566819"/>
    </source>
</evidence>
<keyword evidence="5 10" id="KW-0560">Oxidoreductase</keyword>
<keyword evidence="6" id="KW-0408">Iron</keyword>
<dbReference type="SUPFAM" id="SSF47571">
    <property type="entry name" value="Cloroperoxidase"/>
    <property type="match status" value="1"/>
</dbReference>
<evidence type="ECO:0000256" key="8">
    <source>
        <dbReference type="SAM" id="MobiDB-lite"/>
    </source>
</evidence>
<comment type="cofactor">
    <cofactor evidence="1">
        <name>heme b</name>
        <dbReference type="ChEBI" id="CHEBI:60344"/>
    </cofactor>
</comment>
<dbReference type="EMBL" id="JAAMPI010000070">
    <property type="protein sequence ID" value="KAF4636354.1"/>
    <property type="molecule type" value="Genomic_DNA"/>
</dbReference>
<keyword evidence="11" id="KW-1185">Reference proteome</keyword>
<organism evidence="10 11">
    <name type="scientific">Cudoniella acicularis</name>
    <dbReference type="NCBI Taxonomy" id="354080"/>
    <lineage>
        <taxon>Eukaryota</taxon>
        <taxon>Fungi</taxon>
        <taxon>Dikarya</taxon>
        <taxon>Ascomycota</taxon>
        <taxon>Pezizomycotina</taxon>
        <taxon>Leotiomycetes</taxon>
        <taxon>Helotiales</taxon>
        <taxon>Tricladiaceae</taxon>
        <taxon>Cudoniella</taxon>
    </lineage>
</organism>
<dbReference type="EC" id="1.11.2.1" evidence="10"/>
<evidence type="ECO:0000256" key="4">
    <source>
        <dbReference type="ARBA" id="ARBA00022723"/>
    </source>
</evidence>
<sequence>MSTNPPEGHPPVDWTKWEPAGEGDVRSPCPMINALANHHILPHSGKGISKSMAVTALTSTINLDSTIANVFASVALTTNPDHSAHTFDLDHVSTHGIIEHDVSLSRNDIAFGDNHTFNSEIWGKVIDSYGLEKETSFESASRVRYERVRACKAAHEAAGKEFGYGVKEFVLSYGESALFLGLLGSPEEGKIPLKYLRVLFEDERLPFKEGWRPSERPITQNDMNHMIFSLIKANEHKAAEAAEVGLGTIHAVENAVTSILPSYCTIIIIGKSASNAT</sequence>
<dbReference type="InterPro" id="IPR036851">
    <property type="entry name" value="Chloroperoxidase-like_sf"/>
</dbReference>
<evidence type="ECO:0000259" key="9">
    <source>
        <dbReference type="PROSITE" id="PS51405"/>
    </source>
</evidence>
<dbReference type="Gene3D" id="1.10.489.10">
    <property type="entry name" value="Chloroperoxidase-like"/>
    <property type="match status" value="1"/>
</dbReference>
<keyword evidence="4" id="KW-0479">Metal-binding</keyword>
<evidence type="ECO:0000313" key="10">
    <source>
        <dbReference type="EMBL" id="KAF4636354.1"/>
    </source>
</evidence>
<evidence type="ECO:0000256" key="5">
    <source>
        <dbReference type="ARBA" id="ARBA00023002"/>
    </source>
</evidence>
<dbReference type="GO" id="GO:0046872">
    <property type="term" value="F:metal ion binding"/>
    <property type="evidence" value="ECO:0007669"/>
    <property type="project" value="UniProtKB-KW"/>
</dbReference>